<name>A0A0W4ZRB9_PNEJ7</name>
<dbReference type="EMBL" id="LFWA01000006">
    <property type="protein sequence ID" value="KTW30925.1"/>
    <property type="molecule type" value="Genomic_DNA"/>
</dbReference>
<accession>A0A0W4ZRB9</accession>
<evidence type="ECO:0000313" key="2">
    <source>
        <dbReference type="Proteomes" id="UP000053447"/>
    </source>
</evidence>
<dbReference type="RefSeq" id="XP_018229915.1">
    <property type="nucleotide sequence ID" value="XM_018373740.1"/>
</dbReference>
<dbReference type="Proteomes" id="UP000053447">
    <property type="component" value="Unassembled WGS sequence"/>
</dbReference>
<keyword evidence="2" id="KW-1185">Reference proteome</keyword>
<proteinExistence type="predicted"/>
<gene>
    <name evidence="1" type="ORF">T551_01477</name>
</gene>
<protein>
    <submittedName>
        <fullName evidence="1">Uncharacterized protein</fullName>
    </submittedName>
</protein>
<dbReference type="VEuPathDB" id="FungiDB:T551_01477"/>
<organism evidence="1 2">
    <name type="scientific">Pneumocystis jirovecii (strain RU7)</name>
    <name type="common">Human pneumocystis pneumonia agent</name>
    <dbReference type="NCBI Taxonomy" id="1408657"/>
    <lineage>
        <taxon>Eukaryota</taxon>
        <taxon>Fungi</taxon>
        <taxon>Dikarya</taxon>
        <taxon>Ascomycota</taxon>
        <taxon>Taphrinomycotina</taxon>
        <taxon>Pneumocystomycetes</taxon>
        <taxon>Pneumocystaceae</taxon>
        <taxon>Pneumocystis</taxon>
    </lineage>
</organism>
<evidence type="ECO:0000313" key="1">
    <source>
        <dbReference type="EMBL" id="KTW30925.1"/>
    </source>
</evidence>
<dbReference type="AlphaFoldDB" id="A0A0W4ZRB9"/>
<reference evidence="2" key="1">
    <citation type="journal article" date="2016" name="Nat. Commun.">
        <title>Genome analysis of three Pneumocystis species reveals adaptation mechanisms to life exclusively in mammalian hosts.</title>
        <authorList>
            <person name="Ma L."/>
            <person name="Chen Z."/>
            <person name="Huang D.W."/>
            <person name="Kutty G."/>
            <person name="Ishihara M."/>
            <person name="Wang H."/>
            <person name="Abouelleil A."/>
            <person name="Bishop L."/>
            <person name="Davey E."/>
            <person name="Deng R."/>
            <person name="Deng X."/>
            <person name="Fan L."/>
            <person name="Fantoni G."/>
            <person name="Fitzgerald M."/>
            <person name="Gogineni E."/>
            <person name="Goldberg J.M."/>
            <person name="Handley G."/>
            <person name="Hu X."/>
            <person name="Huber C."/>
            <person name="Jiao X."/>
            <person name="Jones K."/>
            <person name="Levin J.Z."/>
            <person name="Liu Y."/>
            <person name="Macdonald P."/>
            <person name="Melnikov A."/>
            <person name="Raley C."/>
            <person name="Sassi M."/>
            <person name="Sherman B.T."/>
            <person name="Song X."/>
            <person name="Sykes S."/>
            <person name="Tran B."/>
            <person name="Walsh L."/>
            <person name="Xia Y."/>
            <person name="Yang J."/>
            <person name="Young S."/>
            <person name="Zeng Q."/>
            <person name="Zheng X."/>
            <person name="Stephens R."/>
            <person name="Nusbaum C."/>
            <person name="Birren B.W."/>
            <person name="Azadi P."/>
            <person name="Lempicki R.A."/>
            <person name="Cuomo C.A."/>
            <person name="Kovacs J.A."/>
        </authorList>
    </citation>
    <scope>NUCLEOTIDE SEQUENCE [LARGE SCALE GENOMIC DNA]</scope>
    <source>
        <strain evidence="2">RU7</strain>
    </source>
</reference>
<comment type="caution">
    <text evidence="1">The sequence shown here is derived from an EMBL/GenBank/DDBJ whole genome shotgun (WGS) entry which is preliminary data.</text>
</comment>
<dbReference type="GeneID" id="28939995"/>
<sequence>MELHKLDMECIHCLFVFVEWHYFNGMLKTTQNKKFIRTIFSLIDNSSLLALIMHNTKILLKLNQKIFFFYFITKNLNSSYFKLYIMDIDI</sequence>